<evidence type="ECO:0000256" key="7">
    <source>
        <dbReference type="SAM" id="Phobius"/>
    </source>
</evidence>
<proteinExistence type="predicted"/>
<keyword evidence="2" id="KW-0813">Transport</keyword>
<dbReference type="GO" id="GO:0016020">
    <property type="term" value="C:membrane"/>
    <property type="evidence" value="ECO:0007669"/>
    <property type="project" value="UniProtKB-SubCell"/>
</dbReference>
<feature type="non-terminal residue" evidence="9">
    <location>
        <position position="1"/>
    </location>
</feature>
<gene>
    <name evidence="9" type="ORF">AURANDRAFT_69504</name>
</gene>
<dbReference type="OrthoDB" id="244at2759"/>
<feature type="transmembrane region" description="Helical" evidence="7">
    <location>
        <begin position="36"/>
        <end position="55"/>
    </location>
</feature>
<keyword evidence="5 7" id="KW-1133">Transmembrane helix</keyword>
<evidence type="ECO:0000313" key="9">
    <source>
        <dbReference type="EMBL" id="EGB01779.1"/>
    </source>
</evidence>
<evidence type="ECO:0000256" key="2">
    <source>
        <dbReference type="ARBA" id="ARBA00022448"/>
    </source>
</evidence>
<dbReference type="Pfam" id="PF00032">
    <property type="entry name" value="Cytochrom_B_C"/>
    <property type="match status" value="1"/>
</dbReference>
<dbReference type="InParanoid" id="F0YSY0"/>
<keyword evidence="6 7" id="KW-0472">Membrane</keyword>
<dbReference type="GeneID" id="20227562"/>
<dbReference type="RefSeq" id="XP_009043522.1">
    <property type="nucleotide sequence ID" value="XM_009045274.1"/>
</dbReference>
<dbReference type="KEGG" id="aaf:AURANDRAFT_69504"/>
<keyword evidence="3 7" id="KW-0812">Transmembrane</keyword>
<dbReference type="Proteomes" id="UP000002729">
    <property type="component" value="Unassembled WGS sequence"/>
</dbReference>
<keyword evidence="4" id="KW-0249">Electron transport</keyword>
<feature type="domain" description="Cytochrome b/b6 C-terminal region profile" evidence="8">
    <location>
        <begin position="1"/>
        <end position="81"/>
    </location>
</feature>
<evidence type="ECO:0000256" key="1">
    <source>
        <dbReference type="ARBA" id="ARBA00004141"/>
    </source>
</evidence>
<comment type="subcellular location">
    <subcellularLocation>
        <location evidence="1">Membrane</location>
        <topology evidence="1">Multi-pass membrane protein</topology>
    </subcellularLocation>
</comment>
<name>F0YSY0_AURAN</name>
<keyword evidence="10" id="KW-1185">Reference proteome</keyword>
<protein>
    <recommendedName>
        <fullName evidence="8">Cytochrome b/b6 C-terminal region profile domain-containing protein</fullName>
    </recommendedName>
</protein>
<reference evidence="9 10" key="1">
    <citation type="journal article" date="2011" name="Proc. Natl. Acad. Sci. U.S.A.">
        <title>Niche of harmful alga Aureococcus anophagefferens revealed through ecogenomics.</title>
        <authorList>
            <person name="Gobler C.J."/>
            <person name="Berry D.L."/>
            <person name="Dyhrman S.T."/>
            <person name="Wilhelm S.W."/>
            <person name="Salamov A."/>
            <person name="Lobanov A.V."/>
            <person name="Zhang Y."/>
            <person name="Collier J.L."/>
            <person name="Wurch L.L."/>
            <person name="Kustka A.B."/>
            <person name="Dill B.D."/>
            <person name="Shah M."/>
            <person name="VerBerkmoes N.C."/>
            <person name="Kuo A."/>
            <person name="Terry A."/>
            <person name="Pangilinan J."/>
            <person name="Lindquist E.A."/>
            <person name="Lucas S."/>
            <person name="Paulsen I.T."/>
            <person name="Hattenrath-Lehmann T.K."/>
            <person name="Talmage S.C."/>
            <person name="Walker E.A."/>
            <person name="Koch F."/>
            <person name="Burson A.M."/>
            <person name="Marcoval M.A."/>
            <person name="Tang Y.Z."/>
            <person name="Lecleir G.R."/>
            <person name="Coyne K.J."/>
            <person name="Berg G.M."/>
            <person name="Bertrand E.M."/>
            <person name="Saito M.A."/>
            <person name="Gladyshev V.N."/>
            <person name="Grigoriev I.V."/>
        </authorList>
    </citation>
    <scope>NUCLEOTIDE SEQUENCE [LARGE SCALE GENOMIC DNA]</scope>
    <source>
        <strain evidence="10">CCMP 1984</strain>
    </source>
</reference>
<evidence type="ECO:0000259" key="8">
    <source>
        <dbReference type="PROSITE" id="PS51003"/>
    </source>
</evidence>
<dbReference type="GO" id="GO:0016491">
    <property type="term" value="F:oxidoreductase activity"/>
    <property type="evidence" value="ECO:0007669"/>
    <property type="project" value="UniProtKB-UniRule"/>
</dbReference>
<dbReference type="PROSITE" id="PS51003">
    <property type="entry name" value="CYTB_CTER"/>
    <property type="match status" value="1"/>
</dbReference>
<dbReference type="Gene3D" id="1.10.287.980">
    <property type="entry name" value="plastocyanin oxidoreductase"/>
    <property type="match status" value="1"/>
</dbReference>
<evidence type="ECO:0000256" key="4">
    <source>
        <dbReference type="ARBA" id="ARBA00022982"/>
    </source>
</evidence>
<organism evidence="10">
    <name type="scientific">Aureococcus anophagefferens</name>
    <name type="common">Harmful bloom alga</name>
    <dbReference type="NCBI Taxonomy" id="44056"/>
    <lineage>
        <taxon>Eukaryota</taxon>
        <taxon>Sar</taxon>
        <taxon>Stramenopiles</taxon>
        <taxon>Ochrophyta</taxon>
        <taxon>Pelagophyceae</taxon>
        <taxon>Pelagomonadales</taxon>
        <taxon>Pelagomonadaceae</taxon>
        <taxon>Aureococcus</taxon>
    </lineage>
</organism>
<evidence type="ECO:0000313" key="10">
    <source>
        <dbReference type="Proteomes" id="UP000002729"/>
    </source>
</evidence>
<dbReference type="InterPro" id="IPR005798">
    <property type="entry name" value="Cyt_b/b6_C"/>
</dbReference>
<evidence type="ECO:0000256" key="6">
    <source>
        <dbReference type="ARBA" id="ARBA00023136"/>
    </source>
</evidence>
<evidence type="ECO:0000256" key="5">
    <source>
        <dbReference type="ARBA" id="ARBA00022989"/>
    </source>
</evidence>
<dbReference type="EMBL" id="GL834196">
    <property type="protein sequence ID" value="EGB01779.1"/>
    <property type="molecule type" value="Genomic_DNA"/>
</dbReference>
<dbReference type="InterPro" id="IPR036150">
    <property type="entry name" value="Cyt_b/b6_C_sf"/>
</dbReference>
<dbReference type="GO" id="GO:0022900">
    <property type="term" value="P:electron transport chain"/>
    <property type="evidence" value="ECO:0007669"/>
    <property type="project" value="UniProtKB-UniRule"/>
</dbReference>
<dbReference type="AlphaFoldDB" id="F0YSY0"/>
<dbReference type="GO" id="GO:0009055">
    <property type="term" value="F:electron transfer activity"/>
    <property type="evidence" value="ECO:0007669"/>
    <property type="project" value="InterPro"/>
</dbReference>
<sequence>IKYPFYPYFYFKDLFGVIDTLITTYQRILWSIPDKLGGVLAMFGAIVVLFLIPFINQSEVKYFGICYDENINKIIISYFFLEIQSGGSTIPTMFNRDFLTTKNYNISKNDILNGGLWQRANKGFISSKDEESAKKFTEKYKLS</sequence>
<accession>F0YSY0</accession>
<evidence type="ECO:0000256" key="3">
    <source>
        <dbReference type="ARBA" id="ARBA00022692"/>
    </source>
</evidence>
<dbReference type="SUPFAM" id="SSF81648">
    <property type="entry name" value="a domain/subunit of cytochrome bc1 complex (Ubiquinol-cytochrome c reductase)"/>
    <property type="match status" value="1"/>
</dbReference>